<dbReference type="InterPro" id="IPR036866">
    <property type="entry name" value="RibonucZ/Hydroxyglut_hydro"/>
</dbReference>
<dbReference type="PANTHER" id="PTHR43546">
    <property type="entry name" value="UPF0173 METAL-DEPENDENT HYDROLASE MJ1163-RELATED"/>
    <property type="match status" value="1"/>
</dbReference>
<name>X1EBG2_9ZZZZ</name>
<protein>
    <recommendedName>
        <fullName evidence="2">Metallo-beta-lactamase domain-containing protein</fullName>
    </recommendedName>
</protein>
<evidence type="ECO:0008006" key="2">
    <source>
        <dbReference type="Google" id="ProtNLM"/>
    </source>
</evidence>
<accession>X1EBG2</accession>
<dbReference type="AlphaFoldDB" id="X1EBG2"/>
<comment type="caution">
    <text evidence="1">The sequence shown here is derived from an EMBL/GenBank/DDBJ whole genome shotgun (WGS) entry which is preliminary data.</text>
</comment>
<evidence type="ECO:0000313" key="1">
    <source>
        <dbReference type="EMBL" id="GAH30626.1"/>
    </source>
</evidence>
<dbReference type="PANTHER" id="PTHR43546:SF8">
    <property type="entry name" value="METALLO-BETA-LACTAMASE DOMAIN-CONTAINING PROTEIN"/>
    <property type="match status" value="1"/>
</dbReference>
<sequence length="124" mass="14109">MDAQMEIFWLGHASFKIKMFSGRIIYLDPYNIKNGEEKADIIVSSHSHGDHFSRSDIKKIWKDDTILLGPVSIADSLIKFDGQALEIGEEFAYKDFTIELFPAYTIKKGTHPKSNNWVGTIIES</sequence>
<dbReference type="Gene3D" id="3.60.15.10">
    <property type="entry name" value="Ribonuclease Z/Hydroxyacylglutathione hydrolase-like"/>
    <property type="match status" value="1"/>
</dbReference>
<dbReference type="SUPFAM" id="SSF56281">
    <property type="entry name" value="Metallo-hydrolase/oxidoreductase"/>
    <property type="match status" value="1"/>
</dbReference>
<dbReference type="Pfam" id="PF13483">
    <property type="entry name" value="Lactamase_B_3"/>
    <property type="match status" value="1"/>
</dbReference>
<organism evidence="1">
    <name type="scientific">marine sediment metagenome</name>
    <dbReference type="NCBI Taxonomy" id="412755"/>
    <lineage>
        <taxon>unclassified sequences</taxon>
        <taxon>metagenomes</taxon>
        <taxon>ecological metagenomes</taxon>
    </lineage>
</organism>
<dbReference type="EMBL" id="BARU01002721">
    <property type="protein sequence ID" value="GAH30626.1"/>
    <property type="molecule type" value="Genomic_DNA"/>
</dbReference>
<gene>
    <name evidence="1" type="ORF">S03H2_06276</name>
</gene>
<proteinExistence type="predicted"/>
<dbReference type="InterPro" id="IPR050114">
    <property type="entry name" value="UPF0173_UPF0282_UlaG_hydrolase"/>
</dbReference>
<reference evidence="1" key="1">
    <citation type="journal article" date="2014" name="Front. Microbiol.">
        <title>High frequency of phylogenetically diverse reductive dehalogenase-homologous genes in deep subseafloor sedimentary metagenomes.</title>
        <authorList>
            <person name="Kawai M."/>
            <person name="Futagami T."/>
            <person name="Toyoda A."/>
            <person name="Takaki Y."/>
            <person name="Nishi S."/>
            <person name="Hori S."/>
            <person name="Arai W."/>
            <person name="Tsubouchi T."/>
            <person name="Morono Y."/>
            <person name="Uchiyama I."/>
            <person name="Ito T."/>
            <person name="Fujiyama A."/>
            <person name="Inagaki F."/>
            <person name="Takami H."/>
        </authorList>
    </citation>
    <scope>NUCLEOTIDE SEQUENCE</scope>
    <source>
        <strain evidence="1">Expedition CK06-06</strain>
    </source>
</reference>
<feature type="non-terminal residue" evidence="1">
    <location>
        <position position="124"/>
    </location>
</feature>